<keyword evidence="13 16" id="KW-0456">Lyase</keyword>
<comment type="function">
    <text evidence="3">Catalyzes the isomerization between 2-isopropylmalate and 3-isopropylmalate, via the formation of 2-isopropylmaleate.</text>
</comment>
<evidence type="ECO:0000256" key="9">
    <source>
        <dbReference type="ARBA" id="ARBA00022605"/>
    </source>
</evidence>
<evidence type="ECO:0000313" key="16">
    <source>
        <dbReference type="EMBL" id="STD25987.1"/>
    </source>
</evidence>
<dbReference type="GO" id="GO:0009098">
    <property type="term" value="P:L-leucine biosynthetic process"/>
    <property type="evidence" value="ECO:0007669"/>
    <property type="project" value="UniProtKB-KW"/>
</dbReference>
<evidence type="ECO:0000313" key="17">
    <source>
        <dbReference type="Proteomes" id="UP000255163"/>
    </source>
</evidence>
<name>A0A376FHF8_ENTAS</name>
<dbReference type="Pfam" id="PF00330">
    <property type="entry name" value="Aconitase"/>
    <property type="match status" value="1"/>
</dbReference>
<dbReference type="PRINTS" id="PR00415">
    <property type="entry name" value="ACONITASE"/>
</dbReference>
<comment type="cofactor">
    <cofactor evidence="2">
        <name>[4Fe-4S] cluster</name>
        <dbReference type="ChEBI" id="CHEBI:49883"/>
    </cofactor>
</comment>
<dbReference type="EMBL" id="UFYI01000007">
    <property type="protein sequence ID" value="STD25987.1"/>
    <property type="molecule type" value="Genomic_DNA"/>
</dbReference>
<evidence type="ECO:0000256" key="3">
    <source>
        <dbReference type="ARBA" id="ARBA00002695"/>
    </source>
</evidence>
<keyword evidence="16" id="KW-0413">Isomerase</keyword>
<keyword evidence="7" id="KW-0432">Leucine biosynthesis</keyword>
<evidence type="ECO:0000256" key="7">
    <source>
        <dbReference type="ARBA" id="ARBA00022430"/>
    </source>
</evidence>
<evidence type="ECO:0000256" key="10">
    <source>
        <dbReference type="ARBA" id="ARBA00022723"/>
    </source>
</evidence>
<evidence type="ECO:0000256" key="1">
    <source>
        <dbReference type="ARBA" id="ARBA00000491"/>
    </source>
</evidence>
<dbReference type="PANTHER" id="PTHR43822">
    <property type="entry name" value="HOMOACONITASE, MITOCHONDRIAL-RELATED"/>
    <property type="match status" value="1"/>
</dbReference>
<comment type="subunit">
    <text evidence="5">Heterodimer of LeuC and LeuD.</text>
</comment>
<dbReference type="InterPro" id="IPR015931">
    <property type="entry name" value="Acnase/IPM_dHydase_lsu_aba_1/3"/>
</dbReference>
<reference evidence="16 17" key="1">
    <citation type="submission" date="2018-06" db="EMBL/GenBank/DDBJ databases">
        <authorList>
            <consortium name="Pathogen Informatics"/>
            <person name="Doyle S."/>
        </authorList>
    </citation>
    <scope>NUCLEOTIDE SEQUENCE [LARGE SCALE GENOMIC DNA]</scope>
    <source>
        <strain evidence="16 17">NCTC12123</strain>
    </source>
</reference>
<evidence type="ECO:0000256" key="6">
    <source>
        <dbReference type="ARBA" id="ARBA00011998"/>
    </source>
</evidence>
<evidence type="ECO:0000256" key="13">
    <source>
        <dbReference type="ARBA" id="ARBA00023239"/>
    </source>
</evidence>
<dbReference type="GO" id="GO:0046872">
    <property type="term" value="F:metal ion binding"/>
    <property type="evidence" value="ECO:0007669"/>
    <property type="project" value="UniProtKB-KW"/>
</dbReference>
<gene>
    <name evidence="16" type="primary">leuC</name>
    <name evidence="16" type="ORF">NCTC12123_05352</name>
</gene>
<keyword evidence="11" id="KW-0408">Iron</keyword>
<evidence type="ECO:0000256" key="8">
    <source>
        <dbReference type="ARBA" id="ARBA00022485"/>
    </source>
</evidence>
<dbReference type="GO" id="GO:0051539">
    <property type="term" value="F:4 iron, 4 sulfur cluster binding"/>
    <property type="evidence" value="ECO:0007669"/>
    <property type="project" value="UniProtKB-KW"/>
</dbReference>
<comment type="catalytic activity">
    <reaction evidence="1">
        <text>(2R,3S)-3-isopropylmalate = (2S)-2-isopropylmalate</text>
        <dbReference type="Rhea" id="RHEA:32287"/>
        <dbReference type="ChEBI" id="CHEBI:1178"/>
        <dbReference type="ChEBI" id="CHEBI:35121"/>
        <dbReference type="EC" id="4.2.1.33"/>
    </reaction>
</comment>
<keyword evidence="10" id="KW-0479">Metal-binding</keyword>
<keyword evidence="9" id="KW-0028">Amino-acid biosynthesis</keyword>
<keyword evidence="8" id="KW-0004">4Fe-4S</keyword>
<feature type="domain" description="Aconitase/3-isopropylmalate dehydratase large subunit alpha/beta/alpha" evidence="15">
    <location>
        <begin position="1"/>
        <end position="153"/>
    </location>
</feature>
<evidence type="ECO:0000259" key="15">
    <source>
        <dbReference type="Pfam" id="PF00330"/>
    </source>
</evidence>
<dbReference type="Proteomes" id="UP000255163">
    <property type="component" value="Unassembled WGS sequence"/>
</dbReference>
<dbReference type="GO" id="GO:0003861">
    <property type="term" value="F:3-isopropylmalate dehydratase activity"/>
    <property type="evidence" value="ECO:0007669"/>
    <property type="project" value="UniProtKB-EC"/>
</dbReference>
<comment type="pathway">
    <text evidence="4">Amino-acid biosynthesis; L-leucine biosynthesis; L-leucine from 3-methyl-2-oxobutanoate: step 2/4.</text>
</comment>
<evidence type="ECO:0000256" key="12">
    <source>
        <dbReference type="ARBA" id="ARBA00023014"/>
    </source>
</evidence>
<dbReference type="GO" id="GO:0016853">
    <property type="term" value="F:isomerase activity"/>
    <property type="evidence" value="ECO:0007669"/>
    <property type="project" value="UniProtKB-KW"/>
</dbReference>
<evidence type="ECO:0000256" key="4">
    <source>
        <dbReference type="ARBA" id="ARBA00004729"/>
    </source>
</evidence>
<dbReference type="Gene3D" id="3.30.499.10">
    <property type="entry name" value="Aconitase, domain 3"/>
    <property type="match status" value="1"/>
</dbReference>
<proteinExistence type="predicted"/>
<dbReference type="InterPro" id="IPR036008">
    <property type="entry name" value="Aconitase_4Fe-4S_dom"/>
</dbReference>
<evidence type="ECO:0000256" key="2">
    <source>
        <dbReference type="ARBA" id="ARBA00001966"/>
    </source>
</evidence>
<dbReference type="AlphaFoldDB" id="A0A376FHF8"/>
<sequence length="179" mass="19342">MEHVLATQTLKQGRAKTMKIEVKGKAAPGITAKDIVLAIIGKTGSAGGTGHVVEFCGEAIQALSMEGRMTLCNMAIEMGAKAGLVAPDETTFNYVKGRLHAPKGQDFDDAVAYWKTLKTDDGATFDTVVTLQAEEIAPQVTWAPTRVRSFPLTTISRTRHPLPIRSSAPVPKKRWPIWG</sequence>
<dbReference type="PANTHER" id="PTHR43822:SF9">
    <property type="entry name" value="3-ISOPROPYLMALATE DEHYDRATASE"/>
    <property type="match status" value="1"/>
</dbReference>
<protein>
    <recommendedName>
        <fullName evidence="6">3-isopropylmalate dehydratase</fullName>
        <ecNumber evidence="6">4.2.1.33</ecNumber>
    </recommendedName>
</protein>
<dbReference type="InterPro" id="IPR050067">
    <property type="entry name" value="IPM_dehydratase_rel_enz"/>
</dbReference>
<dbReference type="STRING" id="640513.Entas_0674"/>
<evidence type="ECO:0000256" key="14">
    <source>
        <dbReference type="ARBA" id="ARBA00023304"/>
    </source>
</evidence>
<accession>A0A376FHF8</accession>
<dbReference type="EC" id="4.2.1.33" evidence="6"/>
<keyword evidence="12" id="KW-0411">Iron-sulfur</keyword>
<evidence type="ECO:0000256" key="5">
    <source>
        <dbReference type="ARBA" id="ARBA00011271"/>
    </source>
</evidence>
<dbReference type="InterPro" id="IPR001030">
    <property type="entry name" value="Acoase/IPM_deHydtase_lsu_aba"/>
</dbReference>
<keyword evidence="14" id="KW-0100">Branched-chain amino acid biosynthesis</keyword>
<evidence type="ECO:0000256" key="11">
    <source>
        <dbReference type="ARBA" id="ARBA00023004"/>
    </source>
</evidence>
<dbReference type="SUPFAM" id="SSF53732">
    <property type="entry name" value="Aconitase iron-sulfur domain"/>
    <property type="match status" value="1"/>
</dbReference>
<organism evidence="16 17">
    <name type="scientific">Enterobacter asburiae</name>
    <dbReference type="NCBI Taxonomy" id="61645"/>
    <lineage>
        <taxon>Bacteria</taxon>
        <taxon>Pseudomonadati</taxon>
        <taxon>Pseudomonadota</taxon>
        <taxon>Gammaproteobacteria</taxon>
        <taxon>Enterobacterales</taxon>
        <taxon>Enterobacteriaceae</taxon>
        <taxon>Enterobacter</taxon>
        <taxon>Enterobacter cloacae complex</taxon>
    </lineage>
</organism>